<comment type="catalytic activity">
    <reaction evidence="1 9">
        <text>(2R)-2-phosphoglycerate = (2R)-3-phosphoglycerate</text>
        <dbReference type="Rhea" id="RHEA:15901"/>
        <dbReference type="ChEBI" id="CHEBI:58272"/>
        <dbReference type="ChEBI" id="CHEBI:58289"/>
        <dbReference type="EC" id="5.4.2.12"/>
    </reaction>
</comment>
<feature type="binding site" evidence="9 13">
    <location>
        <position position="441"/>
    </location>
    <ligand>
        <name>Mn(2+)</name>
        <dbReference type="ChEBI" id="CHEBI:29035"/>
        <label>1</label>
    </ligand>
</feature>
<dbReference type="RefSeq" id="WP_038454880.1">
    <property type="nucleotide sequence ID" value="NZ_CP009043.1"/>
</dbReference>
<comment type="similarity">
    <text evidence="4 9">Belongs to the BPG-independent phosphoglycerate mutase family.</text>
</comment>
<dbReference type="Proteomes" id="UP000028486">
    <property type="component" value="Chromosome"/>
</dbReference>
<dbReference type="HAMAP" id="MF_01038">
    <property type="entry name" value="GpmI"/>
    <property type="match status" value="1"/>
</dbReference>
<dbReference type="InterPro" id="IPR005995">
    <property type="entry name" value="Pgm_bpd_ind"/>
</dbReference>
<feature type="binding site" evidence="9 12">
    <location>
        <position position="118"/>
    </location>
    <ligand>
        <name>substrate</name>
    </ligand>
</feature>
<evidence type="ECO:0000313" key="17">
    <source>
        <dbReference type="Proteomes" id="UP000028486"/>
    </source>
</evidence>
<evidence type="ECO:0000259" key="15">
    <source>
        <dbReference type="Pfam" id="PF06415"/>
    </source>
</evidence>
<protein>
    <recommendedName>
        <fullName evidence="9 10">2,3-bisphosphoglycerate-independent phosphoglycerate mutase</fullName>
        <shortName evidence="9">BPG-independent PGAM</shortName>
        <shortName evidence="9">Phosphoglyceromutase</shortName>
        <shortName evidence="9">iPGM</shortName>
        <ecNumber evidence="9 10">5.4.2.12</ecNumber>
    </recommendedName>
</protein>
<evidence type="ECO:0000256" key="11">
    <source>
        <dbReference type="PIRSR" id="PIRSR001492-1"/>
    </source>
</evidence>
<dbReference type="GO" id="GO:0006096">
    <property type="term" value="P:glycolytic process"/>
    <property type="evidence" value="ECO:0007669"/>
    <property type="project" value="UniProtKB-UniRule"/>
</dbReference>
<dbReference type="PANTHER" id="PTHR31637">
    <property type="entry name" value="2,3-BISPHOSPHOGLYCERATE-INDEPENDENT PHOSPHOGLYCERATE MUTASE"/>
    <property type="match status" value="1"/>
</dbReference>
<dbReference type="EMBL" id="CP009043">
    <property type="protein sequence ID" value="AII15193.1"/>
    <property type="molecule type" value="Genomic_DNA"/>
</dbReference>
<dbReference type="InterPro" id="IPR011258">
    <property type="entry name" value="BPG-indep_PGM_N"/>
</dbReference>
<gene>
    <name evidence="16" type="primary">pgm</name>
    <name evidence="9" type="synonym">gpmI</name>
    <name evidence="16" type="ORF">CIG1485E_1370</name>
</gene>
<keyword evidence="5 9" id="KW-0479">Metal-binding</keyword>
<evidence type="ECO:0000256" key="8">
    <source>
        <dbReference type="ARBA" id="ARBA00023235"/>
    </source>
</evidence>
<comment type="function">
    <text evidence="2 9">Catalyzes the interconversion of 2-phosphoglycerate and 3-phosphoglycerate.</text>
</comment>
<dbReference type="AlphaFoldDB" id="A0A076FBZ1"/>
<feature type="binding site" evidence="9 13">
    <location>
        <position position="386"/>
    </location>
    <ligand>
        <name>Mn(2+)</name>
        <dbReference type="ChEBI" id="CHEBI:29035"/>
        <label>1</label>
    </ligand>
</feature>
<feature type="binding site" evidence="9 13">
    <location>
        <position position="382"/>
    </location>
    <ligand>
        <name>Mn(2+)</name>
        <dbReference type="ChEBI" id="CHEBI:29035"/>
        <label>1</label>
    </ligand>
</feature>
<dbReference type="SUPFAM" id="SSF64158">
    <property type="entry name" value="2,3-Bisphosphoglycerate-independent phosphoglycerate mutase, substrate-binding domain"/>
    <property type="match status" value="1"/>
</dbReference>
<evidence type="ECO:0000256" key="2">
    <source>
        <dbReference type="ARBA" id="ARBA00002315"/>
    </source>
</evidence>
<dbReference type="InterPro" id="IPR036646">
    <property type="entry name" value="PGAM_B_sf"/>
</dbReference>
<keyword evidence="6 9" id="KW-0324">Glycolysis</keyword>
<evidence type="ECO:0000256" key="5">
    <source>
        <dbReference type="ARBA" id="ARBA00022723"/>
    </source>
</evidence>
<evidence type="ECO:0000256" key="13">
    <source>
        <dbReference type="PIRSR" id="PIRSR001492-3"/>
    </source>
</evidence>
<evidence type="ECO:0000256" key="3">
    <source>
        <dbReference type="ARBA" id="ARBA00004798"/>
    </source>
</evidence>
<keyword evidence="7 9" id="KW-0464">Manganese</keyword>
<evidence type="ECO:0000256" key="6">
    <source>
        <dbReference type="ARBA" id="ARBA00023152"/>
    </source>
</evidence>
<evidence type="ECO:0000256" key="12">
    <source>
        <dbReference type="PIRSR" id="PIRSR001492-2"/>
    </source>
</evidence>
<name>A0A076FBZ1_9BACT</name>
<feature type="active site" description="Phosphoserine intermediate" evidence="9 11">
    <location>
        <position position="61"/>
    </location>
</feature>
<dbReference type="Gene3D" id="3.40.1450.10">
    <property type="entry name" value="BPG-independent phosphoglycerate mutase, domain B"/>
    <property type="match status" value="1"/>
</dbReference>
<comment type="cofactor">
    <cofactor evidence="9">
        <name>Mn(2+)</name>
        <dbReference type="ChEBI" id="CHEBI:29035"/>
    </cofactor>
    <text evidence="9">Binds 2 manganese ions per subunit.</text>
</comment>
<dbReference type="InterPro" id="IPR017850">
    <property type="entry name" value="Alkaline_phosphatase_core_sf"/>
</dbReference>
<reference evidence="17" key="1">
    <citation type="journal article" date="2014" name="Genome Announc.">
        <title>Complete Genome Sequence of Campylobacter iguaniorum Strain 1485ET, Isolated from a Bearded Dragon (Pogona vitticeps).</title>
        <authorList>
            <person name="Gilbert M.J."/>
            <person name="Miller W.G."/>
            <person name="Yee E."/>
            <person name="Kik M."/>
            <person name="Wagenaar J.A."/>
            <person name="Duim B."/>
        </authorList>
    </citation>
    <scope>NUCLEOTIDE SEQUENCE [LARGE SCALE GENOMIC DNA]</scope>
    <source>
        <strain evidence="17">1485E</strain>
    </source>
</reference>
<evidence type="ECO:0000256" key="9">
    <source>
        <dbReference type="HAMAP-Rule" id="MF_01038"/>
    </source>
</evidence>
<dbReference type="OrthoDB" id="9800863at2"/>
<dbReference type="HOGENOM" id="CLU_026099_2_0_7"/>
<comment type="subunit">
    <text evidence="9">Monomer.</text>
</comment>
<dbReference type="Pfam" id="PF06415">
    <property type="entry name" value="iPGM_N"/>
    <property type="match status" value="1"/>
</dbReference>
<proteinExistence type="inferred from homology"/>
<dbReference type="FunFam" id="3.40.1450.10:FF:000002">
    <property type="entry name" value="2,3-bisphosphoglycerate-independent phosphoglycerate mutase"/>
    <property type="match status" value="1"/>
</dbReference>
<organism evidence="16 17">
    <name type="scientific">Campylobacter iguaniorum</name>
    <dbReference type="NCBI Taxonomy" id="1244531"/>
    <lineage>
        <taxon>Bacteria</taxon>
        <taxon>Pseudomonadati</taxon>
        <taxon>Campylobacterota</taxon>
        <taxon>Epsilonproteobacteria</taxon>
        <taxon>Campylobacterales</taxon>
        <taxon>Campylobacteraceae</taxon>
        <taxon>Campylobacter</taxon>
    </lineage>
</organism>
<feature type="binding site" evidence="9 12">
    <location>
        <begin position="244"/>
        <end position="247"/>
    </location>
    <ligand>
        <name>substrate</name>
    </ligand>
</feature>
<feature type="binding site" evidence="9 13">
    <location>
        <position position="424"/>
    </location>
    <ligand>
        <name>Mn(2+)</name>
        <dbReference type="ChEBI" id="CHEBI:29035"/>
        <label>2</label>
    </ligand>
</feature>
<dbReference type="GO" id="GO:0004619">
    <property type="term" value="F:phosphoglycerate mutase activity"/>
    <property type="evidence" value="ECO:0007669"/>
    <property type="project" value="UniProtKB-UniRule"/>
</dbReference>
<feature type="binding site" evidence="9 13">
    <location>
        <position position="11"/>
    </location>
    <ligand>
        <name>Mn(2+)</name>
        <dbReference type="ChEBI" id="CHEBI:29035"/>
        <label>2</label>
    </ligand>
</feature>
<evidence type="ECO:0000256" key="1">
    <source>
        <dbReference type="ARBA" id="ARBA00000370"/>
    </source>
</evidence>
<sequence length="487" mass="54025">MNKKCILVITDGIGYNKSSEYNAFAAANKPTYEWLFKNAPMSYLKTSGLAVGLPDGQMGNSEVGHMTIGSGRILYQNLVKIDKAISDNTLKDNKALLNLINKVKRVHIIGLYSDGGVHSHLRHFDAVAQICKDKGLDVFAHAITDGRDVSPSSGLEFIKSLESKFNLVSVSGRFYAMDRDKRWDRVKAAYEVIANNANLVQISPSEYVKNSYENDIFDEFIAPASFSDFGGIKSEDGIVFINFRNDRAREICSALSVHEFDDFDRFNVCDNLITMTNYDDKFSFPVMFDNDEIKQTLAEVIAQNGLRQLHTAETEKYAHVTFFFNGGKEDLVENEMRVLIPSPKVKTYDEKPEMSAYEVTDAVTKALNDKVDFIVVNYANGDMVGHTGDVAAATKAVEAVDTCLGKVIKVAKENDYAYIQISDHGNCEAMRAKNGEPLTNHTTFDVFCFILADGITRVDAGGLSNVAPTILKLMGLEIPKVMDKPLI</sequence>
<evidence type="ECO:0000256" key="4">
    <source>
        <dbReference type="ARBA" id="ARBA00008819"/>
    </source>
</evidence>
<feature type="binding site" evidence="9 13">
    <location>
        <position position="423"/>
    </location>
    <ligand>
        <name>Mn(2+)</name>
        <dbReference type="ChEBI" id="CHEBI:29035"/>
        <label>2</label>
    </ligand>
</feature>
<evidence type="ECO:0000259" key="14">
    <source>
        <dbReference type="Pfam" id="PF01676"/>
    </source>
</evidence>
<feature type="binding site" evidence="9 12">
    <location>
        <begin position="147"/>
        <end position="148"/>
    </location>
    <ligand>
        <name>substrate</name>
    </ligand>
</feature>
<dbReference type="Pfam" id="PF01676">
    <property type="entry name" value="Metalloenzyme"/>
    <property type="match status" value="1"/>
</dbReference>
<dbReference type="EC" id="5.4.2.12" evidence="9 10"/>
<dbReference type="PIRSF" id="PIRSF001492">
    <property type="entry name" value="IPGAM"/>
    <property type="match status" value="1"/>
</dbReference>
<dbReference type="Gene3D" id="3.40.720.10">
    <property type="entry name" value="Alkaline Phosphatase, subunit A"/>
    <property type="match status" value="1"/>
</dbReference>
<dbReference type="eggNOG" id="COG0696">
    <property type="taxonomic scope" value="Bacteria"/>
</dbReference>
<dbReference type="CDD" id="cd16010">
    <property type="entry name" value="iPGM"/>
    <property type="match status" value="1"/>
</dbReference>
<dbReference type="GO" id="GO:0030145">
    <property type="term" value="F:manganese ion binding"/>
    <property type="evidence" value="ECO:0007669"/>
    <property type="project" value="UniProtKB-UniRule"/>
</dbReference>
<dbReference type="KEGG" id="caj:CIG1485E_1370"/>
<dbReference type="UniPathway" id="UPA00109">
    <property type="reaction ID" value="UER00186"/>
</dbReference>
<keyword evidence="8 9" id="KW-0413">Isomerase</keyword>
<feature type="binding site" evidence="9 12">
    <location>
        <position position="173"/>
    </location>
    <ligand>
        <name>substrate</name>
    </ligand>
</feature>
<evidence type="ECO:0000256" key="7">
    <source>
        <dbReference type="ARBA" id="ARBA00023211"/>
    </source>
</evidence>
<evidence type="ECO:0000256" key="10">
    <source>
        <dbReference type="NCBIfam" id="TIGR01307"/>
    </source>
</evidence>
<feature type="domain" description="Metalloenzyme" evidence="14">
    <location>
        <begin position="3"/>
        <end position="477"/>
    </location>
</feature>
<dbReference type="NCBIfam" id="TIGR01307">
    <property type="entry name" value="pgm_bpd_ind"/>
    <property type="match status" value="1"/>
</dbReference>
<accession>A0A076FBZ1</accession>
<dbReference type="InterPro" id="IPR006124">
    <property type="entry name" value="Metalloenzyme"/>
</dbReference>
<dbReference type="GO" id="GO:0005829">
    <property type="term" value="C:cytosol"/>
    <property type="evidence" value="ECO:0007669"/>
    <property type="project" value="TreeGrafter"/>
</dbReference>
<dbReference type="PANTHER" id="PTHR31637:SF0">
    <property type="entry name" value="2,3-BISPHOSPHOGLYCERATE-INDEPENDENT PHOSPHOGLYCERATE MUTASE"/>
    <property type="match status" value="1"/>
</dbReference>
<evidence type="ECO:0000313" key="16">
    <source>
        <dbReference type="EMBL" id="AII15193.1"/>
    </source>
</evidence>
<comment type="pathway">
    <text evidence="3 9">Carbohydrate degradation; glycolysis; pyruvate from D-glyceraldehyde 3-phosphate: step 3/5.</text>
</comment>
<feature type="binding site" evidence="9 12">
    <location>
        <position position="179"/>
    </location>
    <ligand>
        <name>substrate</name>
    </ligand>
</feature>
<dbReference type="SUPFAM" id="SSF53649">
    <property type="entry name" value="Alkaline phosphatase-like"/>
    <property type="match status" value="1"/>
</dbReference>
<feature type="binding site" evidence="9 12">
    <location>
        <position position="316"/>
    </location>
    <ligand>
        <name>substrate</name>
    </ligand>
</feature>
<keyword evidence="17" id="KW-1185">Reference proteome</keyword>
<feature type="binding site" evidence="9 13">
    <location>
        <position position="61"/>
    </location>
    <ligand>
        <name>Mn(2+)</name>
        <dbReference type="ChEBI" id="CHEBI:29035"/>
        <label>2</label>
    </ligand>
</feature>
<dbReference type="GO" id="GO:0006007">
    <property type="term" value="P:glucose catabolic process"/>
    <property type="evidence" value="ECO:0007669"/>
    <property type="project" value="InterPro"/>
</dbReference>
<dbReference type="STRING" id="1244531.CIG2463D_1561"/>
<feature type="domain" description="BPG-independent PGAM N-terminal" evidence="15">
    <location>
        <begin position="81"/>
        <end position="280"/>
    </location>
</feature>